<dbReference type="STRING" id="39488.ERS852450_01899"/>
<dbReference type="Gene3D" id="3.60.15.10">
    <property type="entry name" value="Ribonuclease Z/Hydroxyacylglutathione hydrolase-like"/>
    <property type="match status" value="1"/>
</dbReference>
<dbReference type="PANTHER" id="PTHR46018">
    <property type="entry name" value="ZINC PHOSPHODIESTERASE ELAC PROTEIN 1"/>
    <property type="match status" value="1"/>
</dbReference>
<accession>A0A285PWQ3</accession>
<gene>
    <name evidence="2" type="ORF">EHLA_1501</name>
</gene>
<sequence length="280" mass="32796">MKMHIIGTGTATVSKYINTSCVFEEDNQLFLVDGTGGSDILRAFDIMNLDWKHLHHAFLSHEHTDHFLGMIWVIRTIAELLELEEYEGDFYLYGNDEVLGKALQVCRMILKKRSQAFLETRIKFVVVKDHEKRHILNNDFTFFDIGSTKAKQYGFLMEYDNGKKLVFAGDEPLKENGKKYSKEVDWLLSEAFCLFNEEPKFHAYQYQHQTVKEASMIAQDLKVKNLLIWHTEDQTGIKRKERYSAEAKQFYEGNVWVPEDGEVFDISDMRGLRQDYQNVH</sequence>
<dbReference type="RefSeq" id="WP_096240059.1">
    <property type="nucleotide sequence ID" value="NZ_LT907978.1"/>
</dbReference>
<dbReference type="PANTHER" id="PTHR46018:SF2">
    <property type="entry name" value="ZINC PHOSPHODIESTERASE ELAC PROTEIN 1"/>
    <property type="match status" value="1"/>
</dbReference>
<proteinExistence type="predicted"/>
<dbReference type="GO" id="GO:0042781">
    <property type="term" value="F:3'-tRNA processing endoribonuclease activity"/>
    <property type="evidence" value="ECO:0007669"/>
    <property type="project" value="TreeGrafter"/>
</dbReference>
<dbReference type="EMBL" id="LT907978">
    <property type="protein sequence ID" value="SOB72220.1"/>
    <property type="molecule type" value="Genomic_DNA"/>
</dbReference>
<keyword evidence="3" id="KW-1185">Reference proteome</keyword>
<dbReference type="KEGG" id="ehl:EHLA_1501"/>
<evidence type="ECO:0000313" key="2">
    <source>
        <dbReference type="EMBL" id="SOB72220.1"/>
    </source>
</evidence>
<reference evidence="3" key="1">
    <citation type="submission" date="2017-09" db="EMBL/GenBank/DDBJ databases">
        <authorList>
            <person name="Shetty A S."/>
        </authorList>
    </citation>
    <scope>NUCLEOTIDE SEQUENCE [LARGE SCALE GENOMIC DNA]</scope>
</reference>
<keyword evidence="1" id="KW-0378">Hydrolase</keyword>
<dbReference type="InterPro" id="IPR036866">
    <property type="entry name" value="RibonucZ/Hydroxyglut_hydro"/>
</dbReference>
<name>A0A285PWQ3_9FIRM</name>
<dbReference type="SUPFAM" id="SSF56281">
    <property type="entry name" value="Metallo-hydrolase/oxidoreductase"/>
    <property type="match status" value="1"/>
</dbReference>
<protein>
    <submittedName>
        <fullName evidence="2">Beta-lactamase superfamily domain</fullName>
    </submittedName>
</protein>
<dbReference type="AlphaFoldDB" id="A0A285PWQ3"/>
<organism evidence="2 3">
    <name type="scientific">Anaerobutyricum hallii</name>
    <dbReference type="NCBI Taxonomy" id="39488"/>
    <lineage>
        <taxon>Bacteria</taxon>
        <taxon>Bacillati</taxon>
        <taxon>Bacillota</taxon>
        <taxon>Clostridia</taxon>
        <taxon>Lachnospirales</taxon>
        <taxon>Lachnospiraceae</taxon>
        <taxon>Anaerobutyricum</taxon>
    </lineage>
</organism>
<dbReference type="Pfam" id="PF23023">
    <property type="entry name" value="Anti-Pycsar_Apyc1"/>
    <property type="match status" value="1"/>
</dbReference>
<keyword evidence="1" id="KW-0255">Endonuclease</keyword>
<evidence type="ECO:0000313" key="3">
    <source>
        <dbReference type="Proteomes" id="UP000217549"/>
    </source>
</evidence>
<keyword evidence="1" id="KW-0540">Nuclease</keyword>
<dbReference type="Proteomes" id="UP000217549">
    <property type="component" value="Chromosome I"/>
</dbReference>
<evidence type="ECO:0000256" key="1">
    <source>
        <dbReference type="ARBA" id="ARBA00022759"/>
    </source>
</evidence>